<dbReference type="EMBL" id="BARV01013369">
    <property type="protein sequence ID" value="GAI21857.1"/>
    <property type="molecule type" value="Genomic_DNA"/>
</dbReference>
<dbReference type="AlphaFoldDB" id="X1LR54"/>
<comment type="caution">
    <text evidence="1">The sequence shown here is derived from an EMBL/GenBank/DDBJ whole genome shotgun (WGS) entry which is preliminary data.</text>
</comment>
<accession>X1LR54</accession>
<organism evidence="1">
    <name type="scientific">marine sediment metagenome</name>
    <dbReference type="NCBI Taxonomy" id="412755"/>
    <lineage>
        <taxon>unclassified sequences</taxon>
        <taxon>metagenomes</taxon>
        <taxon>ecological metagenomes</taxon>
    </lineage>
</organism>
<reference evidence="1" key="1">
    <citation type="journal article" date="2014" name="Front. Microbiol.">
        <title>High frequency of phylogenetically diverse reductive dehalogenase-homologous genes in deep subseafloor sedimentary metagenomes.</title>
        <authorList>
            <person name="Kawai M."/>
            <person name="Futagami T."/>
            <person name="Toyoda A."/>
            <person name="Takaki Y."/>
            <person name="Nishi S."/>
            <person name="Hori S."/>
            <person name="Arai W."/>
            <person name="Tsubouchi T."/>
            <person name="Morono Y."/>
            <person name="Uchiyama I."/>
            <person name="Ito T."/>
            <person name="Fujiyama A."/>
            <person name="Inagaki F."/>
            <person name="Takami H."/>
        </authorList>
    </citation>
    <scope>NUCLEOTIDE SEQUENCE</scope>
    <source>
        <strain evidence="1">Expedition CK06-06</strain>
    </source>
</reference>
<proteinExistence type="predicted"/>
<name>X1LR54_9ZZZZ</name>
<sequence length="79" mass="9143">MYCDESPKCDKVVKQLKRMKVKFETKDFNTSKYASDSKQFKDVVGETPTPLICVRIGDHEKCTLKVSDLKKLKKLTKNE</sequence>
<evidence type="ECO:0000313" key="1">
    <source>
        <dbReference type="EMBL" id="GAI21857.1"/>
    </source>
</evidence>
<protein>
    <recommendedName>
        <fullName evidence="2">Glutaredoxin domain-containing protein</fullName>
    </recommendedName>
</protein>
<evidence type="ECO:0008006" key="2">
    <source>
        <dbReference type="Google" id="ProtNLM"/>
    </source>
</evidence>
<gene>
    <name evidence="1" type="ORF">S06H3_24185</name>
</gene>